<comment type="caution">
    <text evidence="3">The sequence shown here is derived from an EMBL/GenBank/DDBJ whole genome shotgun (WGS) entry which is preliminary data.</text>
</comment>
<dbReference type="GO" id="GO:0034663">
    <property type="term" value="C:endoplasmic reticulum chaperone complex"/>
    <property type="evidence" value="ECO:0007669"/>
    <property type="project" value="TreeGrafter"/>
</dbReference>
<keyword evidence="4" id="KW-1185">Reference proteome</keyword>
<dbReference type="PANTHER" id="PTHR15881">
    <property type="entry name" value="MARGINAL ZONE B- AND B1-CELL-SPECIFIC PROTEIN"/>
    <property type="match status" value="1"/>
</dbReference>
<feature type="region of interest" description="Disordered" evidence="1">
    <location>
        <begin position="30"/>
        <end position="50"/>
    </location>
</feature>
<evidence type="ECO:0000259" key="2">
    <source>
        <dbReference type="Pfam" id="PF11938"/>
    </source>
</evidence>
<organism evidence="3 4">
    <name type="scientific">Elysia crispata</name>
    <name type="common">lettuce slug</name>
    <dbReference type="NCBI Taxonomy" id="231223"/>
    <lineage>
        <taxon>Eukaryota</taxon>
        <taxon>Metazoa</taxon>
        <taxon>Spiralia</taxon>
        <taxon>Lophotrochozoa</taxon>
        <taxon>Mollusca</taxon>
        <taxon>Gastropoda</taxon>
        <taxon>Heterobranchia</taxon>
        <taxon>Euthyneura</taxon>
        <taxon>Panpulmonata</taxon>
        <taxon>Sacoglossa</taxon>
        <taxon>Placobranchoidea</taxon>
        <taxon>Plakobranchidae</taxon>
        <taxon>Elysia</taxon>
    </lineage>
</organism>
<name>A0AAE1EAD3_9GAST</name>
<dbReference type="InterPro" id="IPR052682">
    <property type="entry name" value="MZB1"/>
</dbReference>
<accession>A0AAE1EAD3</accession>
<dbReference type="AlphaFoldDB" id="A0AAE1EAD3"/>
<dbReference type="EMBL" id="JAWDGP010000462">
    <property type="protein sequence ID" value="KAK3800309.1"/>
    <property type="molecule type" value="Genomic_DNA"/>
</dbReference>
<feature type="region of interest" description="Disordered" evidence="1">
    <location>
        <begin position="182"/>
        <end position="201"/>
    </location>
</feature>
<feature type="compositionally biased region" description="Basic and acidic residues" evidence="1">
    <location>
        <begin position="190"/>
        <end position="201"/>
    </location>
</feature>
<dbReference type="Proteomes" id="UP001283361">
    <property type="component" value="Unassembled WGS sequence"/>
</dbReference>
<dbReference type="PANTHER" id="PTHR15881:SF2">
    <property type="entry name" value="MARGINAL ZONE B- AND B1-CELL-SPECIFIC PROTEIN"/>
    <property type="match status" value="1"/>
</dbReference>
<dbReference type="Pfam" id="PF11938">
    <property type="entry name" value="DUF3456"/>
    <property type="match status" value="1"/>
</dbReference>
<protein>
    <recommendedName>
        <fullName evidence="2">DUF3456 domain-containing protein</fullName>
    </recommendedName>
</protein>
<proteinExistence type="predicted"/>
<gene>
    <name evidence="3" type="ORF">RRG08_020285</name>
</gene>
<reference evidence="3" key="1">
    <citation type="journal article" date="2023" name="G3 (Bethesda)">
        <title>A reference genome for the long-term kleptoplast-retaining sea slug Elysia crispata morphotype clarki.</title>
        <authorList>
            <person name="Eastman K.E."/>
            <person name="Pendleton A.L."/>
            <person name="Shaikh M.A."/>
            <person name="Suttiyut T."/>
            <person name="Ogas R."/>
            <person name="Tomko P."/>
            <person name="Gavelis G."/>
            <person name="Widhalm J.R."/>
            <person name="Wisecaver J.H."/>
        </authorList>
    </citation>
    <scope>NUCLEOTIDE SEQUENCE</scope>
    <source>
        <strain evidence="3">ECLA1</strain>
    </source>
</reference>
<dbReference type="InterPro" id="IPR021852">
    <property type="entry name" value="DUF3456"/>
</dbReference>
<evidence type="ECO:0000256" key="1">
    <source>
        <dbReference type="SAM" id="MobiDB-lite"/>
    </source>
</evidence>
<feature type="domain" description="DUF3456" evidence="2">
    <location>
        <begin position="68"/>
        <end position="177"/>
    </location>
</feature>
<sequence>MVLTSLLVLSMAEEELDEGILQQKMAENGMDPQTSQVFKPPKMTDEERGSRHMPKYLRCAGCVAIAHQFELEYKSALKSVKAKKRLSLVDQIDVAETVCKKKMNEYGLKEHEGKKLLSGPGLAAADIPGMMEGGGKWEARMTTLCLEIIEEFEEEGVYDIYSEVGDGSFASGLCSSLCESEDEIASLKPPKSESKSEKTEL</sequence>
<dbReference type="GO" id="GO:0005576">
    <property type="term" value="C:extracellular region"/>
    <property type="evidence" value="ECO:0007669"/>
    <property type="project" value="TreeGrafter"/>
</dbReference>
<evidence type="ECO:0000313" key="3">
    <source>
        <dbReference type="EMBL" id="KAK3800309.1"/>
    </source>
</evidence>
<evidence type="ECO:0000313" key="4">
    <source>
        <dbReference type="Proteomes" id="UP001283361"/>
    </source>
</evidence>